<comment type="caution">
    <text evidence="2">The sequence shown here is derived from an EMBL/GenBank/DDBJ whole genome shotgun (WGS) entry which is preliminary data.</text>
</comment>
<gene>
    <name evidence="2" type="ORF">M8523_03915</name>
</gene>
<name>A0AA41YYD5_9HYPH</name>
<evidence type="ECO:0000313" key="2">
    <source>
        <dbReference type="EMBL" id="MCW6507163.1"/>
    </source>
</evidence>
<dbReference type="RefSeq" id="WP_282583533.1">
    <property type="nucleotide sequence ID" value="NZ_JAMOIM010000002.1"/>
</dbReference>
<dbReference type="AlphaFoldDB" id="A0AA41YYD5"/>
<dbReference type="InterPro" id="IPR019632">
    <property type="entry name" value="DUF2497"/>
</dbReference>
<accession>A0AA41YYD5</accession>
<evidence type="ECO:0000313" key="3">
    <source>
        <dbReference type="Proteomes" id="UP001165667"/>
    </source>
</evidence>
<sequence>MEDILASIRRIIAEDQSNSLGRSGLGGLTRRTPPVAPHEPDVAPAQASEDLSAPTDDMSSSIALQETPEHVEASHGDMLRGSYAAAPETLYEAAEPAHEIEPPVDTDAAESHDVGDQGVDHRPTFALSASDHDDDYQDDVEPLISPVAGASITSSFQTLAESVMLQDPGLVERIMRETLRPMLKTWLDDHLPSIVERLVRAEIERVARGGRSRD</sequence>
<dbReference type="Proteomes" id="UP001165667">
    <property type="component" value="Unassembled WGS sequence"/>
</dbReference>
<organism evidence="2 3">
    <name type="scientific">Lichenifustis flavocetrariae</name>
    <dbReference type="NCBI Taxonomy" id="2949735"/>
    <lineage>
        <taxon>Bacteria</taxon>
        <taxon>Pseudomonadati</taxon>
        <taxon>Pseudomonadota</taxon>
        <taxon>Alphaproteobacteria</taxon>
        <taxon>Hyphomicrobiales</taxon>
        <taxon>Lichenihabitantaceae</taxon>
        <taxon>Lichenifustis</taxon>
    </lineage>
</organism>
<protein>
    <submittedName>
        <fullName evidence="2">DUF2497 domain-containing protein</fullName>
    </submittedName>
</protein>
<evidence type="ECO:0000256" key="1">
    <source>
        <dbReference type="SAM" id="MobiDB-lite"/>
    </source>
</evidence>
<dbReference type="EMBL" id="JAMOIM010000002">
    <property type="protein sequence ID" value="MCW6507163.1"/>
    <property type="molecule type" value="Genomic_DNA"/>
</dbReference>
<keyword evidence="3" id="KW-1185">Reference proteome</keyword>
<feature type="region of interest" description="Disordered" evidence="1">
    <location>
        <begin position="15"/>
        <end position="60"/>
    </location>
</feature>
<reference evidence="2" key="1">
    <citation type="submission" date="2022-05" db="EMBL/GenBank/DDBJ databases">
        <authorList>
            <person name="Pankratov T."/>
        </authorList>
    </citation>
    <scope>NUCLEOTIDE SEQUENCE</scope>
    <source>
        <strain evidence="2">BP6-180914</strain>
    </source>
</reference>
<proteinExistence type="predicted"/>
<dbReference type="Pfam" id="PF10691">
    <property type="entry name" value="DUF2497"/>
    <property type="match status" value="1"/>
</dbReference>